<organism evidence="2 3">
    <name type="scientific">Roridomyces roridus</name>
    <dbReference type="NCBI Taxonomy" id="1738132"/>
    <lineage>
        <taxon>Eukaryota</taxon>
        <taxon>Fungi</taxon>
        <taxon>Dikarya</taxon>
        <taxon>Basidiomycota</taxon>
        <taxon>Agaricomycotina</taxon>
        <taxon>Agaricomycetes</taxon>
        <taxon>Agaricomycetidae</taxon>
        <taxon>Agaricales</taxon>
        <taxon>Marasmiineae</taxon>
        <taxon>Mycenaceae</taxon>
        <taxon>Roridomyces</taxon>
    </lineage>
</organism>
<feature type="domain" description="AAA-ATPase-like" evidence="1">
    <location>
        <begin position="29"/>
        <end position="182"/>
    </location>
</feature>
<evidence type="ECO:0000259" key="1">
    <source>
        <dbReference type="Pfam" id="PF09820"/>
    </source>
</evidence>
<sequence length="601" mass="67962">MVSCNHNHLRLPGHTDQFLDFHTHPRPAHADKTRFAFKLPANYRYLLLRPPKFGKTAFLSTLHQFYDIHGAETFSHYFRNHPRDHSQHLCLPLTFRDIGVYDSPEDFEDELQYELFSALRSFLVKYATELGLAEPQTYLEYGENESLKKVLNRVRERQKTLFVGVDSYDVPLMKCMRSRLVYPAIHPTFVTPQDVARLLDEYVWEPLRDAGDVTAKLFVTGTLSLQTPILRDLVILAHDLQSCCGFTEGELIQFVQSIHLENTLDIADLKGQCGCYTFPAGNSISEPVLHPRLLIDFIKESESVAFFLFSSLLDHLPLVADSPNVVTIQGLIDLVASGVVEIQPVDLDAGHDLDGISVSWAALYHAGALTGVPGSNSAFRLANGKVLSLIHSRIDKIVHDRYYNFSVGDKEFSFLDALAEYHPATENHQLLVHLLTKILCEQTQRYLGGNMKEPILPGLIELIMRNATLLSCSPSLLLEPILTLPADAPCVRLRAYFTDRILRWELKTLPLVGFWRAVNPNDTEPSVEALRTLHEEMCLDDDEKLSERWYSVWSESLQVMETRAVRTFFKAGAAYTQLIAVGGARILRREGPEEVLALPPP</sequence>
<dbReference type="Proteomes" id="UP001221142">
    <property type="component" value="Unassembled WGS sequence"/>
</dbReference>
<dbReference type="EMBL" id="JARKIF010000001">
    <property type="protein sequence ID" value="KAJ7649997.1"/>
    <property type="molecule type" value="Genomic_DNA"/>
</dbReference>
<proteinExistence type="predicted"/>
<comment type="caution">
    <text evidence="2">The sequence shown here is derived from an EMBL/GenBank/DDBJ whole genome shotgun (WGS) entry which is preliminary data.</text>
</comment>
<keyword evidence="3" id="KW-1185">Reference proteome</keyword>
<accession>A0AAD7CIS8</accession>
<gene>
    <name evidence="2" type="ORF">FB45DRAFT_886536</name>
</gene>
<dbReference type="PANTHER" id="PTHR34825:SF1">
    <property type="entry name" value="AAA-ATPASE-LIKE DOMAIN-CONTAINING PROTEIN"/>
    <property type="match status" value="1"/>
</dbReference>
<evidence type="ECO:0000313" key="2">
    <source>
        <dbReference type="EMBL" id="KAJ7649997.1"/>
    </source>
</evidence>
<dbReference type="AlphaFoldDB" id="A0AAD7CIS8"/>
<reference evidence="2" key="1">
    <citation type="submission" date="2023-03" db="EMBL/GenBank/DDBJ databases">
        <title>Massive genome expansion in bonnet fungi (Mycena s.s.) driven by repeated elements and novel gene families across ecological guilds.</title>
        <authorList>
            <consortium name="Lawrence Berkeley National Laboratory"/>
            <person name="Harder C.B."/>
            <person name="Miyauchi S."/>
            <person name="Viragh M."/>
            <person name="Kuo A."/>
            <person name="Thoen E."/>
            <person name="Andreopoulos B."/>
            <person name="Lu D."/>
            <person name="Skrede I."/>
            <person name="Drula E."/>
            <person name="Henrissat B."/>
            <person name="Morin E."/>
            <person name="Kohler A."/>
            <person name="Barry K."/>
            <person name="LaButti K."/>
            <person name="Morin E."/>
            <person name="Salamov A."/>
            <person name="Lipzen A."/>
            <person name="Mereny Z."/>
            <person name="Hegedus B."/>
            <person name="Baldrian P."/>
            <person name="Stursova M."/>
            <person name="Weitz H."/>
            <person name="Taylor A."/>
            <person name="Grigoriev I.V."/>
            <person name="Nagy L.G."/>
            <person name="Martin F."/>
            <person name="Kauserud H."/>
        </authorList>
    </citation>
    <scope>NUCLEOTIDE SEQUENCE</scope>
    <source>
        <strain evidence="2">9284</strain>
    </source>
</reference>
<dbReference type="Pfam" id="PF09820">
    <property type="entry name" value="AAA-ATPase_like"/>
    <property type="match status" value="1"/>
</dbReference>
<name>A0AAD7CIS8_9AGAR</name>
<dbReference type="PANTHER" id="PTHR34825">
    <property type="entry name" value="CONSERVED PROTEIN, WITH A WEAK D-GALACTARATE DEHYDRATASE/ALTRONATE HYDROLASE DOMAIN"/>
    <property type="match status" value="1"/>
</dbReference>
<protein>
    <recommendedName>
        <fullName evidence="1">AAA-ATPase-like domain-containing protein</fullName>
    </recommendedName>
</protein>
<dbReference type="InterPro" id="IPR018631">
    <property type="entry name" value="AAA-ATPase-like_dom"/>
</dbReference>
<evidence type="ECO:0000313" key="3">
    <source>
        <dbReference type="Proteomes" id="UP001221142"/>
    </source>
</evidence>